<evidence type="ECO:0000313" key="3">
    <source>
        <dbReference type="Proteomes" id="UP001201273"/>
    </source>
</evidence>
<dbReference type="EMBL" id="JAIMJA010000003">
    <property type="protein sequence ID" value="MCE2593884.1"/>
    <property type="molecule type" value="Genomic_DNA"/>
</dbReference>
<accession>A0ABS8W7V0</accession>
<feature type="chain" id="PRO_5046583857" evidence="1">
    <location>
        <begin position="22"/>
        <end position="280"/>
    </location>
</feature>
<organism evidence="2 3">
    <name type="scientific">Motilimonas cestriensis</name>
    <dbReference type="NCBI Taxonomy" id="2742685"/>
    <lineage>
        <taxon>Bacteria</taxon>
        <taxon>Pseudomonadati</taxon>
        <taxon>Pseudomonadota</taxon>
        <taxon>Gammaproteobacteria</taxon>
        <taxon>Alteromonadales</taxon>
        <taxon>Alteromonadales genera incertae sedis</taxon>
        <taxon>Motilimonas</taxon>
    </lineage>
</organism>
<keyword evidence="3" id="KW-1185">Reference proteome</keyword>
<protein>
    <submittedName>
        <fullName evidence="2">DUF2490 domain-containing protein</fullName>
    </submittedName>
</protein>
<dbReference type="SUPFAM" id="SSF56935">
    <property type="entry name" value="Porins"/>
    <property type="match status" value="1"/>
</dbReference>
<dbReference type="Proteomes" id="UP001201273">
    <property type="component" value="Unassembled WGS sequence"/>
</dbReference>
<name>A0ABS8W7V0_9GAMM</name>
<comment type="caution">
    <text evidence="2">The sequence shown here is derived from an EMBL/GenBank/DDBJ whole genome shotgun (WGS) entry which is preliminary data.</text>
</comment>
<evidence type="ECO:0000256" key="1">
    <source>
        <dbReference type="SAM" id="SignalP"/>
    </source>
</evidence>
<proteinExistence type="predicted"/>
<keyword evidence="1" id="KW-0732">Signal</keyword>
<dbReference type="Gene3D" id="2.40.160.20">
    <property type="match status" value="1"/>
</dbReference>
<sequence length="280" mass="31366">MKLHHTLLASALFVAVPQASAGDWQVSVGGFYSTSNTTMDVTSPLTDKSIELDFERDLELSERELLPYLNLSYAFNDKHTVYFDWKSLRRNATKEKVTKPFETDLGGDQKYQVQAGAKINSTLNIDIARIGYGYTFYEDNNWDLTATLGAHVMWLEIGFSGEIGACVDNNCSGPVTVAPNTSIYKDATAPLPDIGLVAEYKINEQWSLIGHGQYFYLKVDEISGSLIDFNGGAKYQFNDNFTASLSYSYYEVDVDVDGKLSDLNVNFNFHGPMFTLQYEF</sequence>
<evidence type="ECO:0000313" key="2">
    <source>
        <dbReference type="EMBL" id="MCE2593884.1"/>
    </source>
</evidence>
<feature type="signal peptide" evidence="1">
    <location>
        <begin position="1"/>
        <end position="21"/>
    </location>
</feature>
<gene>
    <name evidence="2" type="ORF">K6Y31_03540</name>
</gene>
<dbReference type="InterPro" id="IPR007433">
    <property type="entry name" value="DUF481"/>
</dbReference>
<reference evidence="2 3" key="1">
    <citation type="journal article" date="2022" name="Environ. Microbiol. Rep.">
        <title>Eco-phylogenetic analyses reveal divergent evolution of vitamin B12 metabolism in the marine bacterial family 'Psychromonadaceae'.</title>
        <authorList>
            <person name="Jin X."/>
            <person name="Yang Y."/>
            <person name="Cao H."/>
            <person name="Gao B."/>
            <person name="Zhao Z."/>
        </authorList>
    </citation>
    <scope>NUCLEOTIDE SEQUENCE [LARGE SCALE GENOMIC DNA]</scope>
    <source>
        <strain evidence="2 3">MKS20</strain>
    </source>
</reference>
<dbReference type="RefSeq" id="WP_233051474.1">
    <property type="nucleotide sequence ID" value="NZ_JAIMJA010000003.1"/>
</dbReference>
<dbReference type="Pfam" id="PF04338">
    <property type="entry name" value="DUF481"/>
    <property type="match status" value="1"/>
</dbReference>